<dbReference type="EMBL" id="CM018047">
    <property type="protein sequence ID" value="KAA8523317.1"/>
    <property type="molecule type" value="Genomic_DNA"/>
</dbReference>
<organism evidence="2 3">
    <name type="scientific">Nyssa sinensis</name>
    <dbReference type="NCBI Taxonomy" id="561372"/>
    <lineage>
        <taxon>Eukaryota</taxon>
        <taxon>Viridiplantae</taxon>
        <taxon>Streptophyta</taxon>
        <taxon>Embryophyta</taxon>
        <taxon>Tracheophyta</taxon>
        <taxon>Spermatophyta</taxon>
        <taxon>Magnoliopsida</taxon>
        <taxon>eudicotyledons</taxon>
        <taxon>Gunneridae</taxon>
        <taxon>Pentapetalae</taxon>
        <taxon>asterids</taxon>
        <taxon>Cornales</taxon>
        <taxon>Nyssaceae</taxon>
        <taxon>Nyssa</taxon>
    </lineage>
</organism>
<dbReference type="AlphaFoldDB" id="A0A5J5A1W2"/>
<feature type="region of interest" description="Disordered" evidence="1">
    <location>
        <begin position="262"/>
        <end position="324"/>
    </location>
</feature>
<accession>A0A5J5A1W2</accession>
<dbReference type="Proteomes" id="UP000325577">
    <property type="component" value="Linkage Group LG4"/>
</dbReference>
<feature type="compositionally biased region" description="Polar residues" evidence="1">
    <location>
        <begin position="52"/>
        <end position="67"/>
    </location>
</feature>
<dbReference type="FunFam" id="3.80.10.10:FF:000777">
    <property type="entry name" value="RNI-like superfamily protein"/>
    <property type="match status" value="1"/>
</dbReference>
<feature type="compositionally biased region" description="Basic and acidic residues" evidence="1">
    <location>
        <begin position="307"/>
        <end position="324"/>
    </location>
</feature>
<evidence type="ECO:0000256" key="1">
    <source>
        <dbReference type="SAM" id="MobiDB-lite"/>
    </source>
</evidence>
<feature type="compositionally biased region" description="Basic and acidic residues" evidence="1">
    <location>
        <begin position="277"/>
        <end position="291"/>
    </location>
</feature>
<dbReference type="Gene3D" id="3.80.10.10">
    <property type="entry name" value="Ribonuclease Inhibitor"/>
    <property type="match status" value="2"/>
</dbReference>
<feature type="region of interest" description="Disordered" evidence="1">
    <location>
        <begin position="15"/>
        <end position="67"/>
    </location>
</feature>
<dbReference type="PANTHER" id="PTHR13318">
    <property type="entry name" value="PARTNER OF PAIRED, ISOFORM B-RELATED"/>
    <property type="match status" value="1"/>
</dbReference>
<evidence type="ECO:0000313" key="2">
    <source>
        <dbReference type="EMBL" id="KAA8523317.1"/>
    </source>
</evidence>
<dbReference type="InterPro" id="IPR032675">
    <property type="entry name" value="LRR_dom_sf"/>
</dbReference>
<dbReference type="OrthoDB" id="10257471at2759"/>
<proteinExistence type="predicted"/>
<dbReference type="SMART" id="SM00367">
    <property type="entry name" value="LRR_CC"/>
    <property type="match status" value="7"/>
</dbReference>
<dbReference type="GO" id="GO:0031146">
    <property type="term" value="P:SCF-dependent proteasomal ubiquitin-dependent protein catabolic process"/>
    <property type="evidence" value="ECO:0007669"/>
    <property type="project" value="TreeGrafter"/>
</dbReference>
<protein>
    <submittedName>
        <fullName evidence="2">Uncharacterized protein</fullName>
    </submittedName>
</protein>
<reference evidence="2 3" key="1">
    <citation type="submission" date="2019-09" db="EMBL/GenBank/DDBJ databases">
        <title>A chromosome-level genome assembly of the Chinese tupelo Nyssa sinensis.</title>
        <authorList>
            <person name="Yang X."/>
            <person name="Kang M."/>
            <person name="Yang Y."/>
            <person name="Xiong H."/>
            <person name="Wang M."/>
            <person name="Zhang Z."/>
            <person name="Wang Z."/>
            <person name="Wu H."/>
            <person name="Ma T."/>
            <person name="Liu J."/>
            <person name="Xi Z."/>
        </authorList>
    </citation>
    <scope>NUCLEOTIDE SEQUENCE [LARGE SCALE GENOMIC DNA]</scope>
    <source>
        <strain evidence="2">J267</strain>
        <tissue evidence="2">Leaf</tissue>
    </source>
</reference>
<dbReference type="PANTHER" id="PTHR13318:SF101">
    <property type="entry name" value="F-BOX_LRR PROTEIN"/>
    <property type="match status" value="1"/>
</dbReference>
<keyword evidence="3" id="KW-1185">Reference proteome</keyword>
<gene>
    <name evidence="2" type="ORF">F0562_009740</name>
</gene>
<dbReference type="InterPro" id="IPR006553">
    <property type="entry name" value="Leu-rich_rpt_Cys-con_subtyp"/>
</dbReference>
<name>A0A5J5A1W2_9ASTE</name>
<sequence length="1000" mass="109911">MTVLRSREVVPIIKSQSPRKTLKKGDIEPATPVKDLEPSNNQSSPTPNSTPLAQNPNPTGLGSGSVSFSGTILRRSLRLVSRSNSNGVVDNVPVSNRKGKCITAENSMNCNNGSDFRNVRRESVLSVEDRVLDLEVKNARVSYQNGNMVRVSGDLGIEMEGNEKEGIDEMKMDLEKSVTVAEEVEVSIGFCKSELSFEMGSSGRRSKRVVRMAKVKGKRKLGSDIGSSALKLLGDDERENGLSKLRTGMKIAKRIMEGINGEDGDSFCGAENNNGEKSVHENEGRDKDKQSKSVLNGGCGDTVVVNESERDPKVDENGTLEGRRRSIRGGKEKAKLVNMMFTSSGADPVELGVEPKGEKSNCNAVSDPAYLLGKVTLKELNESGTSVKWARRLSRAEKGKAIVVEDLLPLNRIDVMELDSEPKLEKLINSAVSSLADNVALQGERQVTETNKKAIGTQRREYKERFREIARQNASRFAHFSSQDDEENQVTAESERVIPSSEVDRGTEDWPGPFSTAMKIIKDREMNVNVQHQSSFSDKSKSAPVIWVPKNVKQHERPKKLVPSLQELCMAILAKNADAITSLDGVPDVLRHKLCQLLCDSRRMNSNFLALLVCGSPTQVRVRDCSWLTEEKFTRIFEGCDTSNLTVLQLDQCGRCMPDYVLFLTLARSSNSLPVLTRISLKGACRLSDVGLRALVSSAPALRSINLSQCSLLTFTGINVLADSLGSVLKELYLDDCQNMDHRLILPALKKLEHLEVLSLAGNQAVSDDFIHEFIVVRGLNMKELILADCVKLTDSSLKVIAETCSGLCALDLVNLRKLTDSAIEYLANGCRVIQTLKLCRNAFSDEAIAAFLETSGESLKELSLNNVIKVGPSTAVSLAKCSRNLLSLDLSWCRNLTDETLGLIVDSCLSLKLLKLFGCNQITKVFLDGHSNPLVQIVGLKTTPLLDQLRVPDPLEGPLHYSASDFDMTTFYSIRYVVFQMLPAPCPACSAVFSFYLEF</sequence>
<dbReference type="SUPFAM" id="SSF52047">
    <property type="entry name" value="RNI-like"/>
    <property type="match status" value="1"/>
</dbReference>
<feature type="region of interest" description="Disordered" evidence="1">
    <location>
        <begin position="479"/>
        <end position="509"/>
    </location>
</feature>
<dbReference type="GO" id="GO:0019005">
    <property type="term" value="C:SCF ubiquitin ligase complex"/>
    <property type="evidence" value="ECO:0007669"/>
    <property type="project" value="TreeGrafter"/>
</dbReference>
<feature type="compositionally biased region" description="Low complexity" evidence="1">
    <location>
        <begin position="38"/>
        <end position="51"/>
    </location>
</feature>
<evidence type="ECO:0000313" key="3">
    <source>
        <dbReference type="Proteomes" id="UP000325577"/>
    </source>
</evidence>